<keyword evidence="1" id="KW-0472">Membrane</keyword>
<protein>
    <recommendedName>
        <fullName evidence="4">GntP family permease</fullName>
    </recommendedName>
</protein>
<reference evidence="2 3" key="1">
    <citation type="submission" date="2022-02" db="EMBL/GenBank/DDBJ databases">
        <title>Uncovering new skin microbiome diversity through culturing and metagenomics.</title>
        <authorList>
            <person name="Conlan S."/>
            <person name="Deming C."/>
            <person name="Nisc Comparative Sequencing Program N."/>
            <person name="Segre J.A."/>
        </authorList>
    </citation>
    <scope>NUCLEOTIDE SEQUENCE [LARGE SCALE GENOMIC DNA]</scope>
    <source>
        <strain evidence="2 3">ACRQZ</strain>
    </source>
</reference>
<keyword evidence="3" id="KW-1185">Reference proteome</keyword>
<keyword evidence="1" id="KW-0812">Transmembrane</keyword>
<sequence length="70" mass="7044">MMINAPLFVVVLLVCLLALKTRAARPGSLFLGLVLGLTLASTSFGAPILSAVTSMSQGIVTAVSSMGGHA</sequence>
<accession>A0ABS9PYX2</accession>
<evidence type="ECO:0000313" key="2">
    <source>
        <dbReference type="EMBL" id="MCG7320811.1"/>
    </source>
</evidence>
<evidence type="ECO:0008006" key="4">
    <source>
        <dbReference type="Google" id="ProtNLM"/>
    </source>
</evidence>
<organism evidence="2 3">
    <name type="scientific">Arsenicicoccus bolidensis</name>
    <dbReference type="NCBI Taxonomy" id="229480"/>
    <lineage>
        <taxon>Bacteria</taxon>
        <taxon>Bacillati</taxon>
        <taxon>Actinomycetota</taxon>
        <taxon>Actinomycetes</taxon>
        <taxon>Micrococcales</taxon>
        <taxon>Intrasporangiaceae</taxon>
        <taxon>Arsenicicoccus</taxon>
    </lineage>
</organism>
<feature type="transmembrane region" description="Helical" evidence="1">
    <location>
        <begin position="33"/>
        <end position="52"/>
    </location>
</feature>
<dbReference type="EMBL" id="JAKRCV010000005">
    <property type="protein sequence ID" value="MCG7320811.1"/>
    <property type="molecule type" value="Genomic_DNA"/>
</dbReference>
<dbReference type="RefSeq" id="WP_239262052.1">
    <property type="nucleotide sequence ID" value="NZ_JAKRCV010000005.1"/>
</dbReference>
<proteinExistence type="predicted"/>
<evidence type="ECO:0000256" key="1">
    <source>
        <dbReference type="SAM" id="Phobius"/>
    </source>
</evidence>
<gene>
    <name evidence="2" type="ORF">MHL29_02735</name>
</gene>
<name>A0ABS9PYX2_9MICO</name>
<dbReference type="Proteomes" id="UP001521931">
    <property type="component" value="Unassembled WGS sequence"/>
</dbReference>
<keyword evidence="1" id="KW-1133">Transmembrane helix</keyword>
<evidence type="ECO:0000313" key="3">
    <source>
        <dbReference type="Proteomes" id="UP001521931"/>
    </source>
</evidence>
<comment type="caution">
    <text evidence="2">The sequence shown here is derived from an EMBL/GenBank/DDBJ whole genome shotgun (WGS) entry which is preliminary data.</text>
</comment>